<dbReference type="OrthoDB" id="1738723at2759"/>
<protein>
    <submittedName>
        <fullName evidence="1">Uncharacterized protein</fullName>
    </submittedName>
</protein>
<reference evidence="1 2" key="1">
    <citation type="submission" date="2019-06" db="EMBL/GenBank/DDBJ databases">
        <title>A chromosomal-level reference genome of Carpinus fangiana (Coryloideae, Betulaceae).</title>
        <authorList>
            <person name="Yang X."/>
            <person name="Wang Z."/>
            <person name="Zhang L."/>
            <person name="Hao G."/>
            <person name="Liu J."/>
            <person name="Yang Y."/>
        </authorList>
    </citation>
    <scope>NUCLEOTIDE SEQUENCE [LARGE SCALE GENOMIC DNA]</scope>
    <source>
        <strain evidence="1">Cfa_2016G</strain>
        <tissue evidence="1">Leaf</tissue>
    </source>
</reference>
<evidence type="ECO:0000313" key="1">
    <source>
        <dbReference type="EMBL" id="KAB9000416.1"/>
    </source>
</evidence>
<comment type="caution">
    <text evidence="1">The sequence shown here is derived from an EMBL/GenBank/DDBJ whole genome shotgun (WGS) entry which is preliminary data.</text>
</comment>
<proteinExistence type="predicted"/>
<gene>
    <name evidence="1" type="ORF">FH972_026903</name>
</gene>
<organism evidence="1 2">
    <name type="scientific">Carpinus fangiana</name>
    <dbReference type="NCBI Taxonomy" id="176857"/>
    <lineage>
        <taxon>Eukaryota</taxon>
        <taxon>Viridiplantae</taxon>
        <taxon>Streptophyta</taxon>
        <taxon>Embryophyta</taxon>
        <taxon>Tracheophyta</taxon>
        <taxon>Spermatophyta</taxon>
        <taxon>Magnoliopsida</taxon>
        <taxon>eudicotyledons</taxon>
        <taxon>Gunneridae</taxon>
        <taxon>Pentapetalae</taxon>
        <taxon>rosids</taxon>
        <taxon>fabids</taxon>
        <taxon>Fagales</taxon>
        <taxon>Betulaceae</taxon>
        <taxon>Carpinus</taxon>
    </lineage>
</organism>
<evidence type="ECO:0000313" key="2">
    <source>
        <dbReference type="Proteomes" id="UP000327013"/>
    </source>
</evidence>
<dbReference type="EMBL" id="VIBQ01000140">
    <property type="protein sequence ID" value="KAB9000416.1"/>
    <property type="molecule type" value="Genomic_DNA"/>
</dbReference>
<keyword evidence="2" id="KW-1185">Reference proteome</keyword>
<dbReference type="Proteomes" id="UP000327013">
    <property type="component" value="Unassembled WGS sequence"/>
</dbReference>
<sequence>MVDDEIEQRKSQDLKLYLNIKRPDEDKDRHRHRHGAGNVRWRSIPFTHPSKFDTIAMEDKETLNYWEETINAAHIFTWKRKGGRGPTTLQYQPPVDDI</sequence>
<accession>A0A5N6L5D3</accession>
<dbReference type="AlphaFoldDB" id="A0A5N6L5D3"/>
<name>A0A5N6L5D3_9ROSI</name>